<dbReference type="NCBIfam" id="TIGR01080">
    <property type="entry name" value="rplX_A_E"/>
    <property type="match status" value="1"/>
</dbReference>
<feature type="region of interest" description="Disordered" evidence="5">
    <location>
        <begin position="1"/>
        <end position="22"/>
    </location>
</feature>
<evidence type="ECO:0000256" key="4">
    <source>
        <dbReference type="HAMAP-Rule" id="MF_01326"/>
    </source>
</evidence>
<dbReference type="GO" id="GO:0015934">
    <property type="term" value="C:large ribosomal subunit"/>
    <property type="evidence" value="ECO:0007669"/>
    <property type="project" value="UniProtKB-UniRule"/>
</dbReference>
<dbReference type="GO" id="GO:0019843">
    <property type="term" value="F:rRNA binding"/>
    <property type="evidence" value="ECO:0007669"/>
    <property type="project" value="UniProtKB-UniRule"/>
</dbReference>
<keyword evidence="4" id="KW-0699">rRNA-binding</keyword>
<proteinExistence type="inferred from homology"/>
<dbReference type="CDD" id="cd06089">
    <property type="entry name" value="KOW_RPL26"/>
    <property type="match status" value="1"/>
</dbReference>
<organism evidence="7">
    <name type="scientific">uncultured euryarchaeote Rifle_16ft_4_minimus_12392</name>
    <dbReference type="NCBI Taxonomy" id="1665187"/>
    <lineage>
        <taxon>Archaea</taxon>
        <taxon>Methanobacteriati</taxon>
        <taxon>Methanobacteriota</taxon>
        <taxon>environmental samples</taxon>
    </lineage>
</organism>
<dbReference type="SMART" id="SM00739">
    <property type="entry name" value="KOW"/>
    <property type="match status" value="1"/>
</dbReference>
<dbReference type="Pfam" id="PF00467">
    <property type="entry name" value="KOW"/>
    <property type="match status" value="1"/>
</dbReference>
<evidence type="ECO:0000259" key="6">
    <source>
        <dbReference type="SMART" id="SM00739"/>
    </source>
</evidence>
<protein>
    <recommendedName>
        <fullName evidence="4">Large ribosomal subunit protein uL24</fullName>
    </recommendedName>
</protein>
<keyword evidence="2 4" id="KW-0689">Ribosomal protein</keyword>
<dbReference type="GO" id="GO:0006412">
    <property type="term" value="P:translation"/>
    <property type="evidence" value="ECO:0007669"/>
    <property type="project" value="UniProtKB-UniRule"/>
</dbReference>
<comment type="function">
    <text evidence="4">Located at the polypeptide exit tunnel on the outside of the subunit.</text>
</comment>
<comment type="function">
    <text evidence="4">One of two assembly initiator proteins, it binds directly to the 5'-end of the 23S rRNA, where it nucleates assembly of the 50S subunit.</text>
</comment>
<dbReference type="GO" id="GO:0003735">
    <property type="term" value="F:structural constituent of ribosome"/>
    <property type="evidence" value="ECO:0007669"/>
    <property type="project" value="UniProtKB-UniRule"/>
</dbReference>
<comment type="subunit">
    <text evidence="4">Part of the 50S ribosomal subunit.</text>
</comment>
<dbReference type="InterPro" id="IPR041988">
    <property type="entry name" value="Ribosomal_uL24_KOW"/>
</dbReference>
<evidence type="ECO:0000256" key="2">
    <source>
        <dbReference type="ARBA" id="ARBA00022980"/>
    </source>
</evidence>
<evidence type="ECO:0000256" key="5">
    <source>
        <dbReference type="SAM" id="MobiDB-lite"/>
    </source>
</evidence>
<dbReference type="Gene3D" id="2.30.30.30">
    <property type="match status" value="1"/>
</dbReference>
<evidence type="ECO:0000313" key="7">
    <source>
        <dbReference type="EMBL" id="AKQ00908.1"/>
    </source>
</evidence>
<dbReference type="HAMAP" id="MF_01326_A">
    <property type="entry name" value="Ribosomal_uL24_A"/>
    <property type="match status" value="1"/>
</dbReference>
<reference evidence="7" key="1">
    <citation type="journal article" date="2015" name="ISME J.">
        <title>Aquifer environment selects for microbial species cohorts in sediment and groundwater.</title>
        <authorList>
            <person name="Hug L.A."/>
            <person name="Thomas B.C."/>
            <person name="Brown C.T."/>
            <person name="Frischkorn K.R."/>
            <person name="Williams K.H."/>
            <person name="Tringe S.G."/>
            <person name="Banfield J.F."/>
        </authorList>
    </citation>
    <scope>NUCLEOTIDE SEQUENCE</scope>
</reference>
<sequence length="122" mass="13817">MTSTQPRKQRKRAATAPWHQRHRMLAAHVDPALRKKGDWKIPRAVPVRKGDEVVVSRGSFRGRKGKVISIDIGDGTVILEGVKIKKRDEKEVGRPVHASNLIIISFDETDPRRRARIRGSAR</sequence>
<dbReference type="InterPro" id="IPR005756">
    <property type="entry name" value="Ribosomal_uL24_euk/arc"/>
</dbReference>
<dbReference type="InterPro" id="IPR014722">
    <property type="entry name" value="Rib_uL2_dom2"/>
</dbReference>
<keyword evidence="3 4" id="KW-0687">Ribonucleoprotein</keyword>
<feature type="compositionally biased region" description="Basic residues" evidence="5">
    <location>
        <begin position="7"/>
        <end position="22"/>
    </location>
</feature>
<dbReference type="InterPro" id="IPR008991">
    <property type="entry name" value="Translation_prot_SH3-like_sf"/>
</dbReference>
<gene>
    <name evidence="7" type="primary">rpl24p</name>
    <name evidence="4" type="synonym">rpl24</name>
</gene>
<name>A0A0H4T0D4_9EURY</name>
<dbReference type="SUPFAM" id="SSF50104">
    <property type="entry name" value="Translation proteins SH3-like domain"/>
    <property type="match status" value="1"/>
</dbReference>
<dbReference type="InterPro" id="IPR005824">
    <property type="entry name" value="KOW"/>
</dbReference>
<dbReference type="AlphaFoldDB" id="A0A0H4T0D4"/>
<dbReference type="PANTHER" id="PTHR11143">
    <property type="entry name" value="60S RIBOSOMAL PROTEIN L26 FAMILY MEMBER"/>
    <property type="match status" value="1"/>
</dbReference>
<dbReference type="EMBL" id="KT006942">
    <property type="protein sequence ID" value="AKQ00908.1"/>
    <property type="molecule type" value="Genomic_DNA"/>
</dbReference>
<dbReference type="Pfam" id="PF16906">
    <property type="entry name" value="Ribosomal_L26"/>
    <property type="match status" value="1"/>
</dbReference>
<feature type="domain" description="KOW" evidence="6">
    <location>
        <begin position="46"/>
        <end position="73"/>
    </location>
</feature>
<evidence type="ECO:0000256" key="1">
    <source>
        <dbReference type="ARBA" id="ARBA00010618"/>
    </source>
</evidence>
<accession>A0A0H4T0D4</accession>
<comment type="similarity">
    <text evidence="1 4">Belongs to the universal ribosomal protein uL24 family.</text>
</comment>
<keyword evidence="4" id="KW-0694">RNA-binding</keyword>
<evidence type="ECO:0000256" key="3">
    <source>
        <dbReference type="ARBA" id="ARBA00023274"/>
    </source>
</evidence>